<organism evidence="2 3">
    <name type="scientific">Modestobacter roseus</name>
    <dbReference type="NCBI Taxonomy" id="1181884"/>
    <lineage>
        <taxon>Bacteria</taxon>
        <taxon>Bacillati</taxon>
        <taxon>Actinomycetota</taxon>
        <taxon>Actinomycetes</taxon>
        <taxon>Geodermatophilales</taxon>
        <taxon>Geodermatophilaceae</taxon>
        <taxon>Modestobacter</taxon>
    </lineage>
</organism>
<dbReference type="AlphaFoldDB" id="A0A562IXR4"/>
<dbReference type="Proteomes" id="UP000321490">
    <property type="component" value="Unassembled WGS sequence"/>
</dbReference>
<reference evidence="2 3" key="1">
    <citation type="submission" date="2019-07" db="EMBL/GenBank/DDBJ databases">
        <title>R&amp;d 2014.</title>
        <authorList>
            <person name="Klenk H.-P."/>
        </authorList>
    </citation>
    <scope>NUCLEOTIDE SEQUENCE [LARGE SCALE GENOMIC DNA]</scope>
    <source>
        <strain evidence="2 3">DSM 45764</strain>
    </source>
</reference>
<keyword evidence="3" id="KW-1185">Reference proteome</keyword>
<dbReference type="Pfam" id="PF00550">
    <property type="entry name" value="PP-binding"/>
    <property type="match status" value="1"/>
</dbReference>
<dbReference type="EMBL" id="VLKF01000001">
    <property type="protein sequence ID" value="TWH75395.1"/>
    <property type="molecule type" value="Genomic_DNA"/>
</dbReference>
<dbReference type="InterPro" id="IPR009081">
    <property type="entry name" value="PP-bd_ACP"/>
</dbReference>
<comment type="caution">
    <text evidence="2">The sequence shown here is derived from an EMBL/GenBank/DDBJ whole genome shotgun (WGS) entry which is preliminary data.</text>
</comment>
<accession>A0A562IXR4</accession>
<sequence>MTDPASLRQTVISEITDLLQEEDKPVPTFTDDLVLLESGLDSLGFAVLVTRLEETLGYDPFTEMDEPVYPSTLGDFVTIYAKHAPQHAQ</sequence>
<name>A0A562IXR4_9ACTN</name>
<evidence type="ECO:0000259" key="1">
    <source>
        <dbReference type="PROSITE" id="PS50075"/>
    </source>
</evidence>
<dbReference type="PROSITE" id="PS50075">
    <property type="entry name" value="CARRIER"/>
    <property type="match status" value="1"/>
</dbReference>
<feature type="domain" description="Carrier" evidence="1">
    <location>
        <begin position="2"/>
        <end position="84"/>
    </location>
</feature>
<proteinExistence type="predicted"/>
<dbReference type="Gene3D" id="1.10.1200.10">
    <property type="entry name" value="ACP-like"/>
    <property type="match status" value="1"/>
</dbReference>
<dbReference type="SUPFAM" id="SSF47336">
    <property type="entry name" value="ACP-like"/>
    <property type="match status" value="1"/>
</dbReference>
<dbReference type="RefSeq" id="WP_153360524.1">
    <property type="nucleotide sequence ID" value="NZ_JABGDC010000083.1"/>
</dbReference>
<dbReference type="InterPro" id="IPR036736">
    <property type="entry name" value="ACP-like_sf"/>
</dbReference>
<gene>
    <name evidence="2" type="ORF">JD78_03951</name>
</gene>
<protein>
    <submittedName>
        <fullName evidence="2">Phosphopantetheine binding protein</fullName>
    </submittedName>
</protein>
<dbReference type="OrthoDB" id="9030409at2"/>
<evidence type="ECO:0000313" key="3">
    <source>
        <dbReference type="Proteomes" id="UP000321490"/>
    </source>
</evidence>
<evidence type="ECO:0000313" key="2">
    <source>
        <dbReference type="EMBL" id="TWH75395.1"/>
    </source>
</evidence>